<proteinExistence type="predicted"/>
<evidence type="ECO:0000259" key="2">
    <source>
        <dbReference type="Pfam" id="PF00535"/>
    </source>
</evidence>
<dbReference type="PANTHER" id="PTHR48090">
    <property type="entry name" value="UNDECAPRENYL-PHOSPHATE 4-DEOXY-4-FORMAMIDO-L-ARABINOSE TRANSFERASE-RELATED"/>
    <property type="match status" value="1"/>
</dbReference>
<organism evidence="3 4">
    <name type="scientific">Pseudohoeflea coraliihabitans</name>
    <dbReference type="NCBI Taxonomy" id="2860393"/>
    <lineage>
        <taxon>Bacteria</taxon>
        <taxon>Pseudomonadati</taxon>
        <taxon>Pseudomonadota</taxon>
        <taxon>Alphaproteobacteria</taxon>
        <taxon>Hyphomicrobiales</taxon>
        <taxon>Rhizobiaceae</taxon>
        <taxon>Pseudohoeflea</taxon>
    </lineage>
</organism>
<dbReference type="EC" id="2.4.-.-" evidence="3"/>
<reference evidence="3" key="1">
    <citation type="submission" date="2021-07" db="EMBL/GenBank/DDBJ databases">
        <title>Pseudohoeflea marina sp. nov. a polyhydroxyalcanoate-producing bacterium.</title>
        <authorList>
            <person name="Zheng W."/>
            <person name="Yu S."/>
            <person name="Huang Y."/>
        </authorList>
    </citation>
    <scope>NUCLEOTIDE SEQUENCE</scope>
    <source>
        <strain evidence="3">DP4N28-3</strain>
    </source>
</reference>
<dbReference type="InterPro" id="IPR001173">
    <property type="entry name" value="Glyco_trans_2-like"/>
</dbReference>
<keyword evidence="3" id="KW-0328">Glycosyltransferase</keyword>
<feature type="domain" description="Glycosyltransferase 2-like" evidence="2">
    <location>
        <begin position="11"/>
        <end position="175"/>
    </location>
</feature>
<evidence type="ECO:0000313" key="3">
    <source>
        <dbReference type="EMBL" id="MBW3096878.1"/>
    </source>
</evidence>
<keyword evidence="3" id="KW-0808">Transferase</keyword>
<accession>A0ABS6WLP6</accession>
<dbReference type="Pfam" id="PF00535">
    <property type="entry name" value="Glycos_transf_2"/>
    <property type="match status" value="1"/>
</dbReference>
<keyword evidence="1" id="KW-1133">Transmembrane helix</keyword>
<dbReference type="PANTHER" id="PTHR48090:SF7">
    <property type="entry name" value="RFBJ PROTEIN"/>
    <property type="match status" value="1"/>
</dbReference>
<dbReference type="RefSeq" id="WP_219200846.1">
    <property type="nucleotide sequence ID" value="NZ_JAHWQX010000002.1"/>
</dbReference>
<dbReference type="EMBL" id="JAHWQX010000002">
    <property type="protein sequence ID" value="MBW3096878.1"/>
    <property type="molecule type" value="Genomic_DNA"/>
</dbReference>
<evidence type="ECO:0000256" key="1">
    <source>
        <dbReference type="SAM" id="Phobius"/>
    </source>
</evidence>
<protein>
    <submittedName>
        <fullName evidence="3">Glycosyltransferase</fullName>
        <ecNumber evidence="3">2.4.-.-</ecNumber>
    </submittedName>
</protein>
<dbReference type="Proteomes" id="UP001430804">
    <property type="component" value="Unassembled WGS sequence"/>
</dbReference>
<feature type="transmembrane region" description="Helical" evidence="1">
    <location>
        <begin position="287"/>
        <end position="307"/>
    </location>
</feature>
<dbReference type="InterPro" id="IPR050256">
    <property type="entry name" value="Glycosyltransferase_2"/>
</dbReference>
<keyword evidence="1" id="KW-0812">Transmembrane</keyword>
<sequence length="330" mass="36467">MIKDLPGRIAVIIPCYKVIPHILAVLEAIPPTVEAIYIVDDACPDGSAAHVEAQSPDTRIKIIRHEVNLGVGGAMITGYRAAIADGMDILVKIDGDGQMDPELIEQFVAPILKGDADYTKGNRFFEFERVSAMPKVRLFGNAALSFMTKFSSGYWDIFDPTNGFTAIHAKVAKELPLDKLNRRFFFESDMLFRLNTLRAVVVDIPMTALYEDEVSNLKISRIAGSFLYKHIGNTLKRIFYSYYLRDFSVASLELPLGFFMLVFGALYGTLQWAHYAGLGLPAPGGTIMLTAVTMIMGLQLLLAFLAYDAGSVPKRPLHPRLHSPSQRGSS</sequence>
<feature type="transmembrane region" description="Helical" evidence="1">
    <location>
        <begin position="247"/>
        <end position="267"/>
    </location>
</feature>
<keyword evidence="4" id="KW-1185">Reference proteome</keyword>
<dbReference type="CDD" id="cd04179">
    <property type="entry name" value="DPM_DPG-synthase_like"/>
    <property type="match status" value="1"/>
</dbReference>
<comment type="caution">
    <text evidence="3">The sequence shown here is derived from an EMBL/GenBank/DDBJ whole genome shotgun (WGS) entry which is preliminary data.</text>
</comment>
<evidence type="ECO:0000313" key="4">
    <source>
        <dbReference type="Proteomes" id="UP001430804"/>
    </source>
</evidence>
<dbReference type="GO" id="GO:0016757">
    <property type="term" value="F:glycosyltransferase activity"/>
    <property type="evidence" value="ECO:0007669"/>
    <property type="project" value="UniProtKB-KW"/>
</dbReference>
<gene>
    <name evidence="3" type="ORF">KY465_06265</name>
</gene>
<name>A0ABS6WLP6_9HYPH</name>
<keyword evidence="1" id="KW-0472">Membrane</keyword>